<dbReference type="InterPro" id="IPR019920">
    <property type="entry name" value="F420-binding_dom_put"/>
</dbReference>
<accession>A0A318H813</accession>
<feature type="domain" description="Pyridoxamine 5'-phosphate oxidase N-terminal" evidence="2">
    <location>
        <begin position="4"/>
        <end position="125"/>
    </location>
</feature>
<dbReference type="InterPro" id="IPR052019">
    <property type="entry name" value="F420H2_bilvrd_red/Heme_oxyg"/>
</dbReference>
<dbReference type="SUPFAM" id="SSF50475">
    <property type="entry name" value="FMN-binding split barrel"/>
    <property type="match status" value="1"/>
</dbReference>
<dbReference type="GO" id="GO:0005829">
    <property type="term" value="C:cytosol"/>
    <property type="evidence" value="ECO:0007669"/>
    <property type="project" value="TreeGrafter"/>
</dbReference>
<dbReference type="GO" id="GO:0070967">
    <property type="term" value="F:coenzyme F420 binding"/>
    <property type="evidence" value="ECO:0007669"/>
    <property type="project" value="TreeGrafter"/>
</dbReference>
<keyword evidence="4" id="KW-1185">Reference proteome</keyword>
<dbReference type="PANTHER" id="PTHR35176">
    <property type="entry name" value="HEME OXYGENASE HI_0854-RELATED"/>
    <property type="match status" value="1"/>
</dbReference>
<keyword evidence="1" id="KW-0560">Oxidoreductase</keyword>
<gene>
    <name evidence="3" type="ORF">C8E89_13345</name>
</gene>
<evidence type="ECO:0000313" key="4">
    <source>
        <dbReference type="Proteomes" id="UP000247781"/>
    </source>
</evidence>
<organism evidence="3 4">
    <name type="scientific">Mycolicibacterium moriokaense</name>
    <dbReference type="NCBI Taxonomy" id="39691"/>
    <lineage>
        <taxon>Bacteria</taxon>
        <taxon>Bacillati</taxon>
        <taxon>Actinomycetota</taxon>
        <taxon>Actinomycetes</taxon>
        <taxon>Mycobacteriales</taxon>
        <taxon>Mycobacteriaceae</taxon>
        <taxon>Mycolicibacterium</taxon>
    </lineage>
</organism>
<comment type="caution">
    <text evidence="3">The sequence shown here is derived from an EMBL/GenBank/DDBJ whole genome shotgun (WGS) entry which is preliminary data.</text>
</comment>
<name>A0A318H813_9MYCO</name>
<dbReference type="RefSeq" id="WP_110319747.1">
    <property type="nucleotide sequence ID" value="NZ_QJJU01000033.1"/>
</dbReference>
<reference evidence="4" key="1">
    <citation type="submission" date="2018-05" db="EMBL/GenBank/DDBJ databases">
        <authorList>
            <person name="Deangelis K."/>
            <person name="Huntemann M."/>
            <person name="Clum A."/>
            <person name="Pillay M."/>
            <person name="Palaniappan K."/>
            <person name="Varghese N."/>
            <person name="Mikhailova N."/>
            <person name="Stamatis D."/>
            <person name="Reddy T."/>
            <person name="Daum C."/>
            <person name="Shapiro N."/>
            <person name="Ivanova N."/>
            <person name="Kyrpides N."/>
            <person name="Woyke T."/>
        </authorList>
    </citation>
    <scope>NUCLEOTIDE SEQUENCE [LARGE SCALE GENOMIC DNA]</scope>
    <source>
        <strain evidence="4">GAS496</strain>
    </source>
</reference>
<protein>
    <submittedName>
        <fullName evidence="3">PPOX class probable F420-dependent enzyme</fullName>
    </submittedName>
</protein>
<dbReference type="EMBL" id="QJJU01000033">
    <property type="protein sequence ID" value="PXX00784.1"/>
    <property type="molecule type" value="Genomic_DNA"/>
</dbReference>
<dbReference type="Gene3D" id="2.30.110.10">
    <property type="entry name" value="Electron Transport, Fmn-binding Protein, Chain A"/>
    <property type="match status" value="1"/>
</dbReference>
<dbReference type="InterPro" id="IPR012349">
    <property type="entry name" value="Split_barrel_FMN-bd"/>
</dbReference>
<dbReference type="Proteomes" id="UP000247781">
    <property type="component" value="Unassembled WGS sequence"/>
</dbReference>
<reference evidence="3 4" key="2">
    <citation type="submission" date="2018-06" db="EMBL/GenBank/DDBJ databases">
        <title>Sequencing of bacterial isolates from soil warming experiment in Harvard Forest, Massachusetts, USA.</title>
        <authorList>
            <person name="Deangelis K.PhD."/>
        </authorList>
    </citation>
    <scope>NUCLEOTIDE SEQUENCE [LARGE SCALE GENOMIC DNA]</scope>
    <source>
        <strain evidence="3 4">GAS496</strain>
    </source>
</reference>
<evidence type="ECO:0000259" key="2">
    <source>
        <dbReference type="Pfam" id="PF01243"/>
    </source>
</evidence>
<evidence type="ECO:0000256" key="1">
    <source>
        <dbReference type="ARBA" id="ARBA00023002"/>
    </source>
</evidence>
<dbReference type="InterPro" id="IPR011576">
    <property type="entry name" value="Pyridox_Oxase_N"/>
</dbReference>
<dbReference type="GO" id="GO:0016627">
    <property type="term" value="F:oxidoreductase activity, acting on the CH-CH group of donors"/>
    <property type="evidence" value="ECO:0007669"/>
    <property type="project" value="TreeGrafter"/>
</dbReference>
<dbReference type="PANTHER" id="PTHR35176:SF6">
    <property type="entry name" value="HEME OXYGENASE HI_0854-RELATED"/>
    <property type="match status" value="1"/>
</dbReference>
<dbReference type="NCBIfam" id="TIGR03618">
    <property type="entry name" value="Rv1155_F420"/>
    <property type="match status" value="1"/>
</dbReference>
<dbReference type="AlphaFoldDB" id="A0A318H813"/>
<evidence type="ECO:0000313" key="3">
    <source>
        <dbReference type="EMBL" id="PXX00784.1"/>
    </source>
</evidence>
<dbReference type="OrthoDB" id="162914at2"/>
<sequence length="144" mass="16258">MRLNAAAQRLLDGANIAHLSTLQPDGAPKAEPVWVLREGDVIFITTDAKSLKTRNIAADPRVALSIVDYHNPYEQLLVRGRVVETRGDPELAVLDAMARKYLAVDFPRRRWAQRLVFVIEANAVRSYRSPLIDPRTHPHEEETP</sequence>
<proteinExistence type="predicted"/>
<dbReference type="Pfam" id="PF01243">
    <property type="entry name" value="PNPOx_N"/>
    <property type="match status" value="1"/>
</dbReference>